<evidence type="ECO:0000256" key="1">
    <source>
        <dbReference type="ARBA" id="ARBA00004651"/>
    </source>
</evidence>
<evidence type="ECO:0000313" key="10">
    <source>
        <dbReference type="Proteomes" id="UP000282311"/>
    </source>
</evidence>
<keyword evidence="10" id="KW-1185">Reference proteome</keyword>
<feature type="transmembrane region" description="Helical" evidence="7">
    <location>
        <begin position="284"/>
        <end position="310"/>
    </location>
</feature>
<evidence type="ECO:0000256" key="7">
    <source>
        <dbReference type="RuleBase" id="RU363032"/>
    </source>
</evidence>
<name>A0A3B0B0Y6_9BACL</name>
<protein>
    <submittedName>
        <fullName evidence="9">ABC transporter permease</fullName>
    </submittedName>
</protein>
<evidence type="ECO:0000256" key="4">
    <source>
        <dbReference type="ARBA" id="ARBA00022692"/>
    </source>
</evidence>
<evidence type="ECO:0000256" key="2">
    <source>
        <dbReference type="ARBA" id="ARBA00022448"/>
    </source>
</evidence>
<evidence type="ECO:0000259" key="8">
    <source>
        <dbReference type="PROSITE" id="PS50928"/>
    </source>
</evidence>
<dbReference type="CDD" id="cd06261">
    <property type="entry name" value="TM_PBP2"/>
    <property type="match status" value="1"/>
</dbReference>
<dbReference type="OrthoDB" id="24153at2"/>
<feature type="domain" description="ABC transmembrane type-1" evidence="8">
    <location>
        <begin position="96"/>
        <end position="307"/>
    </location>
</feature>
<dbReference type="Pfam" id="PF00528">
    <property type="entry name" value="BPD_transp_1"/>
    <property type="match status" value="1"/>
</dbReference>
<feature type="transmembrane region" description="Helical" evidence="7">
    <location>
        <begin position="100"/>
        <end position="123"/>
    </location>
</feature>
<gene>
    <name evidence="9" type="ORF">D7M11_31355</name>
</gene>
<comment type="caution">
    <text evidence="9">The sequence shown here is derived from an EMBL/GenBank/DDBJ whole genome shotgun (WGS) entry which is preliminary data.</text>
</comment>
<evidence type="ECO:0000256" key="3">
    <source>
        <dbReference type="ARBA" id="ARBA00022475"/>
    </source>
</evidence>
<accession>A0A3B0B0Y6</accession>
<comment type="similarity">
    <text evidence="7">Belongs to the binding-protein-dependent transport system permease family.</text>
</comment>
<dbReference type="InterPro" id="IPR045621">
    <property type="entry name" value="BPD_transp_1_N"/>
</dbReference>
<dbReference type="Proteomes" id="UP000282311">
    <property type="component" value="Unassembled WGS sequence"/>
</dbReference>
<evidence type="ECO:0000256" key="5">
    <source>
        <dbReference type="ARBA" id="ARBA00022989"/>
    </source>
</evidence>
<dbReference type="GO" id="GO:0005886">
    <property type="term" value="C:plasma membrane"/>
    <property type="evidence" value="ECO:0007669"/>
    <property type="project" value="UniProtKB-SubCell"/>
</dbReference>
<dbReference type="PANTHER" id="PTHR43163:SF6">
    <property type="entry name" value="DIPEPTIDE TRANSPORT SYSTEM PERMEASE PROTEIN DPPB-RELATED"/>
    <property type="match status" value="1"/>
</dbReference>
<feature type="transmembrane region" description="Helical" evidence="7">
    <location>
        <begin position="12"/>
        <end position="30"/>
    </location>
</feature>
<evidence type="ECO:0000313" key="9">
    <source>
        <dbReference type="EMBL" id="RKN66102.1"/>
    </source>
</evidence>
<organism evidence="9 10">
    <name type="scientific">Paenibacillus ginsengarvi</name>
    <dbReference type="NCBI Taxonomy" id="400777"/>
    <lineage>
        <taxon>Bacteria</taxon>
        <taxon>Bacillati</taxon>
        <taxon>Bacillota</taxon>
        <taxon>Bacilli</taxon>
        <taxon>Bacillales</taxon>
        <taxon>Paenibacillaceae</taxon>
        <taxon>Paenibacillus</taxon>
    </lineage>
</organism>
<dbReference type="InterPro" id="IPR000515">
    <property type="entry name" value="MetI-like"/>
</dbReference>
<dbReference type="PROSITE" id="PS50928">
    <property type="entry name" value="ABC_TM1"/>
    <property type="match status" value="1"/>
</dbReference>
<reference evidence="9 10" key="1">
    <citation type="journal article" date="2007" name="Int. J. Syst. Evol. Microbiol.">
        <title>Paenibacillus ginsengarvi sp. nov., isolated from soil from ginseng cultivation.</title>
        <authorList>
            <person name="Yoon M.H."/>
            <person name="Ten L.N."/>
            <person name="Im W.T."/>
        </authorList>
    </citation>
    <scope>NUCLEOTIDE SEQUENCE [LARGE SCALE GENOMIC DNA]</scope>
    <source>
        <strain evidence="9 10">KCTC 13059</strain>
    </source>
</reference>
<keyword evidence="3" id="KW-1003">Cell membrane</keyword>
<sequence length="323" mass="35526">MALYALRRLLNAIPILIGITIISFAIIHMAPGSPISQFTEDPTIKASDIENMIKAYGLDKPLYVQYWDWISGIVQGDFGMSFQQSEPVSKLIMDRLPTTLLLTVSSFILSLLIAIPLGIVCALRAHSRLDQIVTAISNVGISIPGFWLGLVLIMFFAVKLGFLPSGGLQTINAPFSLMDRIEHLILPVCTMAAAEVAIWTRYIRSSMLEVIHQDYMRTANAKGLRYWRIITVHGLRNALMPVVTLFGLSLPGFFAGALIIEKIFSIPGIGRLFIEAAFQRDYPVIFAITTVGAFLTVLGSIIADVLYAMLDPRVNIEGKGVKA</sequence>
<dbReference type="Pfam" id="PF19300">
    <property type="entry name" value="BPD_transp_1_N"/>
    <property type="match status" value="1"/>
</dbReference>
<dbReference type="RefSeq" id="WP_120751229.1">
    <property type="nucleotide sequence ID" value="NZ_RBAH01000034.1"/>
</dbReference>
<dbReference type="InterPro" id="IPR035906">
    <property type="entry name" value="MetI-like_sf"/>
</dbReference>
<keyword evidence="4 7" id="KW-0812">Transmembrane</keyword>
<keyword evidence="2 7" id="KW-0813">Transport</keyword>
<dbReference type="AlphaFoldDB" id="A0A3B0B0Y6"/>
<feature type="transmembrane region" description="Helical" evidence="7">
    <location>
        <begin position="184"/>
        <end position="203"/>
    </location>
</feature>
<dbReference type="PANTHER" id="PTHR43163">
    <property type="entry name" value="DIPEPTIDE TRANSPORT SYSTEM PERMEASE PROTEIN DPPB-RELATED"/>
    <property type="match status" value="1"/>
</dbReference>
<evidence type="ECO:0000256" key="6">
    <source>
        <dbReference type="ARBA" id="ARBA00023136"/>
    </source>
</evidence>
<comment type="subcellular location">
    <subcellularLocation>
        <location evidence="1 7">Cell membrane</location>
        <topology evidence="1 7">Multi-pass membrane protein</topology>
    </subcellularLocation>
</comment>
<keyword evidence="6 7" id="KW-0472">Membrane</keyword>
<dbReference type="GO" id="GO:0055085">
    <property type="term" value="P:transmembrane transport"/>
    <property type="evidence" value="ECO:0007669"/>
    <property type="project" value="InterPro"/>
</dbReference>
<feature type="transmembrane region" description="Helical" evidence="7">
    <location>
        <begin position="135"/>
        <end position="158"/>
    </location>
</feature>
<dbReference type="Gene3D" id="1.10.3720.10">
    <property type="entry name" value="MetI-like"/>
    <property type="match status" value="1"/>
</dbReference>
<proteinExistence type="inferred from homology"/>
<dbReference type="EMBL" id="RBAH01000034">
    <property type="protein sequence ID" value="RKN66102.1"/>
    <property type="molecule type" value="Genomic_DNA"/>
</dbReference>
<dbReference type="SUPFAM" id="SSF161098">
    <property type="entry name" value="MetI-like"/>
    <property type="match status" value="1"/>
</dbReference>
<keyword evidence="5 7" id="KW-1133">Transmembrane helix</keyword>
<feature type="transmembrane region" description="Helical" evidence="7">
    <location>
        <begin position="238"/>
        <end position="264"/>
    </location>
</feature>